<protein>
    <submittedName>
        <fullName evidence="1">Uncharacterized protein</fullName>
    </submittedName>
</protein>
<dbReference type="Pfam" id="PF18928">
    <property type="entry name" value="DUF5677"/>
    <property type="match status" value="1"/>
</dbReference>
<name>A0A212JNH2_9BACT</name>
<gene>
    <name evidence="1" type="ORF">KL86DYS1_20330</name>
</gene>
<sequence length="297" mass="34199">MSTTHSLENLKHYHNEAIQFFGAELILLQEAIAKITDERIAKTATLLISGKQTGAALIQLATQVECFSSEVTMLARSFMETVTNFCYASVCDAKEYRAFILHPIYKYYFKVGTSLKEGIDNYETYKEHADAIKKKREKLKEIPIVQEALTIFSETKPNLSWSKKSLNERIKVLEEWGKFLDVFFSLNKIQYYSDASEALHGSLYGCTYDIGAFDPDFDHTNKEELYKKLYKDEACMILYLGTLIHESLTLIKYSNDISDIWNYSYKNRGLALNLLSHIQEINPTEVLDTYFQAKVSK</sequence>
<reference evidence="1" key="1">
    <citation type="submission" date="2016-04" db="EMBL/GenBank/DDBJ databases">
        <authorList>
            <person name="Evans L.H."/>
            <person name="Alamgir A."/>
            <person name="Owens N."/>
            <person name="Weber N.D."/>
            <person name="Virtaneva K."/>
            <person name="Barbian K."/>
            <person name="Babar A."/>
            <person name="Rosenke K."/>
        </authorList>
    </citation>
    <scope>NUCLEOTIDE SEQUENCE</scope>
    <source>
        <strain evidence="1">86-1</strain>
    </source>
</reference>
<evidence type="ECO:0000313" key="1">
    <source>
        <dbReference type="EMBL" id="SBW00952.1"/>
    </source>
</evidence>
<dbReference type="AlphaFoldDB" id="A0A212JNH2"/>
<dbReference type="RefSeq" id="WP_296941524.1">
    <property type="nucleotide sequence ID" value="NZ_LT599032.1"/>
</dbReference>
<dbReference type="InterPro" id="IPR043733">
    <property type="entry name" value="DUF5677"/>
</dbReference>
<accession>A0A212JNH2</accession>
<dbReference type="EMBL" id="FLUM01000002">
    <property type="protein sequence ID" value="SBW00952.1"/>
    <property type="molecule type" value="Genomic_DNA"/>
</dbReference>
<proteinExistence type="predicted"/>
<organism evidence="1">
    <name type="scientific">uncultured Dysgonomonas sp</name>
    <dbReference type="NCBI Taxonomy" id="206096"/>
    <lineage>
        <taxon>Bacteria</taxon>
        <taxon>Pseudomonadati</taxon>
        <taxon>Bacteroidota</taxon>
        <taxon>Bacteroidia</taxon>
        <taxon>Bacteroidales</taxon>
        <taxon>Dysgonomonadaceae</taxon>
        <taxon>Dysgonomonas</taxon>
        <taxon>environmental samples</taxon>
    </lineage>
</organism>